<dbReference type="InterPro" id="IPR005090">
    <property type="entry name" value="RepC_N"/>
</dbReference>
<accession>A0A2S6NF50</accession>
<dbReference type="Pfam" id="PF03428">
    <property type="entry name" value="RP-C"/>
    <property type="match status" value="1"/>
</dbReference>
<evidence type="ECO:0000259" key="1">
    <source>
        <dbReference type="Pfam" id="PF03428"/>
    </source>
</evidence>
<dbReference type="EMBL" id="NHSJ01000025">
    <property type="protein sequence ID" value="PPQ33227.1"/>
    <property type="molecule type" value="Genomic_DNA"/>
</dbReference>
<dbReference type="OrthoDB" id="7488837at2"/>
<dbReference type="InterPro" id="IPR036390">
    <property type="entry name" value="WH_DNA-bd_sf"/>
</dbReference>
<name>A0A2S6NF50_9HYPH</name>
<keyword evidence="3" id="KW-1185">Reference proteome</keyword>
<protein>
    <recommendedName>
        <fullName evidence="1">Plasmid replication protein C N-terminal domain-containing protein</fullName>
    </recommendedName>
</protein>
<dbReference type="AlphaFoldDB" id="A0A2S6NF50"/>
<feature type="domain" description="Plasmid replication protein C N-terminal" evidence="1">
    <location>
        <begin position="16"/>
        <end position="181"/>
    </location>
</feature>
<dbReference type="InterPro" id="IPR047611">
    <property type="entry name" value="RepABC_RepC"/>
</dbReference>
<sequence length="237" mass="26391">MEPHQSTTPFGRRHLALAHVAAKARTPERFAHKWTVFRAICAARVRFCVSERALAVLDALLTYHPGTVLSGEDPVVFPSNGQLSLRAHGMVPATLRHHLAVLVDAGLIARRDSPNDKRFARRDGAWKVEVASGFDLAPLIAREDEFEALAEAVCAEERAPKRVDKPITIYRRDTGKMIVTGIEEGVPTVSAREPANRRRDIVARILNDPAISHGFHIRANRCRTVPSSHRRRHCSTN</sequence>
<dbReference type="CDD" id="cd00090">
    <property type="entry name" value="HTH_ARSR"/>
    <property type="match status" value="1"/>
</dbReference>
<evidence type="ECO:0000313" key="3">
    <source>
        <dbReference type="Proteomes" id="UP000239089"/>
    </source>
</evidence>
<dbReference type="SUPFAM" id="SSF46785">
    <property type="entry name" value="Winged helix' DNA-binding domain"/>
    <property type="match status" value="1"/>
</dbReference>
<dbReference type="GO" id="GO:0006355">
    <property type="term" value="P:regulation of DNA-templated transcription"/>
    <property type="evidence" value="ECO:0007669"/>
    <property type="project" value="UniProtKB-ARBA"/>
</dbReference>
<dbReference type="Proteomes" id="UP000239089">
    <property type="component" value="Unassembled WGS sequence"/>
</dbReference>
<proteinExistence type="predicted"/>
<organism evidence="2 3">
    <name type="scientific">Rhodoblastus sphagnicola</name>
    <dbReference type="NCBI Taxonomy" id="333368"/>
    <lineage>
        <taxon>Bacteria</taxon>
        <taxon>Pseudomonadati</taxon>
        <taxon>Pseudomonadota</taxon>
        <taxon>Alphaproteobacteria</taxon>
        <taxon>Hyphomicrobiales</taxon>
        <taxon>Rhodoblastaceae</taxon>
        <taxon>Rhodoblastus</taxon>
    </lineage>
</organism>
<dbReference type="NCBIfam" id="NF040974">
    <property type="entry name" value="RepABC_RepC"/>
    <property type="match status" value="1"/>
</dbReference>
<gene>
    <name evidence="2" type="ORF">CCR94_02170</name>
</gene>
<comment type="caution">
    <text evidence="2">The sequence shown here is derived from an EMBL/GenBank/DDBJ whole genome shotgun (WGS) entry which is preliminary data.</text>
</comment>
<evidence type="ECO:0000313" key="2">
    <source>
        <dbReference type="EMBL" id="PPQ33227.1"/>
    </source>
</evidence>
<dbReference type="InterPro" id="IPR011991">
    <property type="entry name" value="ArsR-like_HTH"/>
</dbReference>
<dbReference type="RefSeq" id="WP_104506249.1">
    <property type="nucleotide sequence ID" value="NZ_JACIGC010000023.1"/>
</dbReference>
<reference evidence="2 3" key="1">
    <citation type="journal article" date="2018" name="Arch. Microbiol.">
        <title>New insights into the metabolic potential of the phototrophic purple bacterium Rhodopila globiformis DSM 161(T) from its draft genome sequence and evidence for a vanadium-dependent nitrogenase.</title>
        <authorList>
            <person name="Imhoff J.F."/>
            <person name="Rahn T."/>
            <person name="Kunzel S."/>
            <person name="Neulinger S.C."/>
        </authorList>
    </citation>
    <scope>NUCLEOTIDE SEQUENCE [LARGE SCALE GENOMIC DNA]</scope>
    <source>
        <strain evidence="2 3">DSM 16996</strain>
    </source>
</reference>